<keyword evidence="3" id="KW-1185">Reference proteome</keyword>
<feature type="compositionally biased region" description="Basic and acidic residues" evidence="1">
    <location>
        <begin position="68"/>
        <end position="94"/>
    </location>
</feature>
<comment type="caution">
    <text evidence="2">The sequence shown here is derived from an EMBL/GenBank/DDBJ whole genome shotgun (WGS) entry which is preliminary data.</text>
</comment>
<feature type="compositionally biased region" description="Polar residues" evidence="1">
    <location>
        <begin position="95"/>
        <end position="105"/>
    </location>
</feature>
<protein>
    <submittedName>
        <fullName evidence="2">Uncharacterized protein</fullName>
    </submittedName>
</protein>
<dbReference type="OrthoDB" id="3799586at2759"/>
<dbReference type="Proteomes" id="UP000813461">
    <property type="component" value="Unassembled WGS sequence"/>
</dbReference>
<feature type="region of interest" description="Disordered" evidence="1">
    <location>
        <begin position="141"/>
        <end position="207"/>
    </location>
</feature>
<accession>A0A8K0RKU9</accession>
<dbReference type="AlphaFoldDB" id="A0A8K0RKU9"/>
<sequence length="207" mass="22615">MVAKSILANMEVTERSRKFYDGTYQVFAEGFVDDKGLYRDFDCIIPEARAPTPLPPTFPDDSEDESVCEEKGVHSAAEDLPTTEHGRKVSKEETSPVTQKETGNQSEVVSSPSSDLSDCSSELLNWKMDKGLMKTSALAREGAPLPAAKHAPKRTTTTRGVAQKVRRTQKRASAVTATKKAPAAAPSTRNMTPDEGGMSRRRSARLR</sequence>
<reference evidence="2" key="1">
    <citation type="journal article" date="2021" name="Nat. Commun.">
        <title>Genetic determinants of endophytism in the Arabidopsis root mycobiome.</title>
        <authorList>
            <person name="Mesny F."/>
            <person name="Miyauchi S."/>
            <person name="Thiergart T."/>
            <person name="Pickel B."/>
            <person name="Atanasova L."/>
            <person name="Karlsson M."/>
            <person name="Huettel B."/>
            <person name="Barry K.W."/>
            <person name="Haridas S."/>
            <person name="Chen C."/>
            <person name="Bauer D."/>
            <person name="Andreopoulos W."/>
            <person name="Pangilinan J."/>
            <person name="LaButti K."/>
            <person name="Riley R."/>
            <person name="Lipzen A."/>
            <person name="Clum A."/>
            <person name="Drula E."/>
            <person name="Henrissat B."/>
            <person name="Kohler A."/>
            <person name="Grigoriev I.V."/>
            <person name="Martin F.M."/>
            <person name="Hacquard S."/>
        </authorList>
    </citation>
    <scope>NUCLEOTIDE SEQUENCE</scope>
    <source>
        <strain evidence="2">MPI-SDFR-AT-0120</strain>
    </source>
</reference>
<evidence type="ECO:0000313" key="3">
    <source>
        <dbReference type="Proteomes" id="UP000813461"/>
    </source>
</evidence>
<evidence type="ECO:0000256" key="1">
    <source>
        <dbReference type="SAM" id="MobiDB-lite"/>
    </source>
</evidence>
<feature type="region of interest" description="Disordered" evidence="1">
    <location>
        <begin position="49"/>
        <end position="119"/>
    </location>
</feature>
<proteinExistence type="predicted"/>
<feature type="compositionally biased region" description="Low complexity" evidence="1">
    <location>
        <begin position="106"/>
        <end position="119"/>
    </location>
</feature>
<dbReference type="EMBL" id="JAGMVJ010000001">
    <property type="protein sequence ID" value="KAH7095201.1"/>
    <property type="molecule type" value="Genomic_DNA"/>
</dbReference>
<organism evidence="2 3">
    <name type="scientific">Paraphoma chrysanthemicola</name>
    <dbReference type="NCBI Taxonomy" id="798071"/>
    <lineage>
        <taxon>Eukaryota</taxon>
        <taxon>Fungi</taxon>
        <taxon>Dikarya</taxon>
        <taxon>Ascomycota</taxon>
        <taxon>Pezizomycotina</taxon>
        <taxon>Dothideomycetes</taxon>
        <taxon>Pleosporomycetidae</taxon>
        <taxon>Pleosporales</taxon>
        <taxon>Pleosporineae</taxon>
        <taxon>Phaeosphaeriaceae</taxon>
        <taxon>Paraphoma</taxon>
    </lineage>
</organism>
<gene>
    <name evidence="2" type="ORF">FB567DRAFT_22596</name>
</gene>
<feature type="compositionally biased region" description="Low complexity" evidence="1">
    <location>
        <begin position="172"/>
        <end position="187"/>
    </location>
</feature>
<evidence type="ECO:0000313" key="2">
    <source>
        <dbReference type="EMBL" id="KAH7095201.1"/>
    </source>
</evidence>
<name>A0A8K0RKU9_9PLEO</name>